<accession>A0AAD8YH96</accession>
<protein>
    <submittedName>
        <fullName evidence="3">Uncharacterized protein</fullName>
    </submittedName>
</protein>
<keyword evidence="1" id="KW-0802">TPR repeat</keyword>
<gene>
    <name evidence="3" type="ORF">QTG54_003428</name>
</gene>
<evidence type="ECO:0000256" key="1">
    <source>
        <dbReference type="PROSITE-ProRule" id="PRU00339"/>
    </source>
</evidence>
<dbReference type="Proteomes" id="UP001224775">
    <property type="component" value="Unassembled WGS sequence"/>
</dbReference>
<evidence type="ECO:0000256" key="2">
    <source>
        <dbReference type="SAM" id="MobiDB-lite"/>
    </source>
</evidence>
<proteinExistence type="predicted"/>
<dbReference type="SUPFAM" id="SSF81901">
    <property type="entry name" value="HCP-like"/>
    <property type="match status" value="1"/>
</dbReference>
<reference evidence="3" key="1">
    <citation type="submission" date="2023-06" db="EMBL/GenBank/DDBJ databases">
        <title>Survivors Of The Sea: Transcriptome response of Skeletonema marinoi to long-term dormancy.</title>
        <authorList>
            <person name="Pinder M.I.M."/>
            <person name="Kourtchenko O."/>
            <person name="Robertson E.K."/>
            <person name="Larsson T."/>
            <person name="Maumus F."/>
            <person name="Osuna-Cruz C.M."/>
            <person name="Vancaester E."/>
            <person name="Stenow R."/>
            <person name="Vandepoele K."/>
            <person name="Ploug H."/>
            <person name="Bruchert V."/>
            <person name="Godhe A."/>
            <person name="Topel M."/>
        </authorList>
    </citation>
    <scope>NUCLEOTIDE SEQUENCE</scope>
    <source>
        <strain evidence="3">R05AC</strain>
    </source>
</reference>
<dbReference type="InterPro" id="IPR019734">
    <property type="entry name" value="TPR_rpt"/>
</dbReference>
<feature type="compositionally biased region" description="Polar residues" evidence="2">
    <location>
        <begin position="150"/>
        <end position="159"/>
    </location>
</feature>
<dbReference type="InterPro" id="IPR011990">
    <property type="entry name" value="TPR-like_helical_dom_sf"/>
</dbReference>
<evidence type="ECO:0000313" key="3">
    <source>
        <dbReference type="EMBL" id="KAK1745504.1"/>
    </source>
</evidence>
<dbReference type="AlphaFoldDB" id="A0AAD8YH96"/>
<comment type="caution">
    <text evidence="3">The sequence shown here is derived from an EMBL/GenBank/DDBJ whole genome shotgun (WGS) entry which is preliminary data.</text>
</comment>
<dbReference type="EMBL" id="JATAAI010000005">
    <property type="protein sequence ID" value="KAK1745504.1"/>
    <property type="molecule type" value="Genomic_DNA"/>
</dbReference>
<evidence type="ECO:0000313" key="4">
    <source>
        <dbReference type="Proteomes" id="UP001224775"/>
    </source>
</evidence>
<feature type="repeat" description="TPR" evidence="1">
    <location>
        <begin position="12"/>
        <end position="45"/>
    </location>
</feature>
<name>A0AAD8YH96_9STRA</name>
<keyword evidence="4" id="KW-1185">Reference proteome</keyword>
<dbReference type="PROSITE" id="PS50005">
    <property type="entry name" value="TPR"/>
    <property type="match status" value="1"/>
</dbReference>
<dbReference type="Gene3D" id="1.25.40.10">
    <property type="entry name" value="Tetratricopeptide repeat domain"/>
    <property type="match status" value="1"/>
</dbReference>
<organism evidence="3 4">
    <name type="scientific">Skeletonema marinoi</name>
    <dbReference type="NCBI Taxonomy" id="267567"/>
    <lineage>
        <taxon>Eukaryota</taxon>
        <taxon>Sar</taxon>
        <taxon>Stramenopiles</taxon>
        <taxon>Ochrophyta</taxon>
        <taxon>Bacillariophyta</taxon>
        <taxon>Coscinodiscophyceae</taxon>
        <taxon>Thalassiosirophycidae</taxon>
        <taxon>Thalassiosirales</taxon>
        <taxon>Skeletonemataceae</taxon>
        <taxon>Skeletonema</taxon>
        <taxon>Skeletonema marinoi-dohrnii complex</taxon>
    </lineage>
</organism>
<feature type="region of interest" description="Disordered" evidence="2">
    <location>
        <begin position="138"/>
        <end position="159"/>
    </location>
</feature>
<sequence length="159" mass="17977">MFLTKRVAVNDPLAFQQMGVRYYEEGDYDTAFGYFTKAAELDRCEKNEEKEKIHSEEAAIAGHPIARYNLAIIEGCIGREKREMSYLNRSVKHFIIAANLGCNDSIQQLKHYYSAGWVSTEDFAAALRANQAAVDATKSPQREVGLREVASSQDGYRRD</sequence>